<reference evidence="11" key="1">
    <citation type="submission" date="2019-12" db="EMBL/GenBank/DDBJ databases">
        <title>Complete genome of Terracaulis silvestris 0127_4.</title>
        <authorList>
            <person name="Vieira S."/>
            <person name="Riedel T."/>
            <person name="Sproer C."/>
            <person name="Pascual J."/>
            <person name="Boedeker C."/>
            <person name="Overmann J."/>
        </authorList>
    </citation>
    <scope>NUCLEOTIDE SEQUENCE [LARGE SCALE GENOMIC DNA]</scope>
    <source>
        <strain evidence="11">0127_4</strain>
    </source>
</reference>
<dbReference type="NCBIfam" id="NF003467">
    <property type="entry name" value="PRK05092.1"/>
    <property type="match status" value="1"/>
</dbReference>
<dbReference type="InterPro" id="IPR045865">
    <property type="entry name" value="ACT-like_dom_sf"/>
</dbReference>
<comment type="catalytic activity">
    <reaction evidence="7">
        <text>[protein-PII]-L-tyrosine + UTP = [protein-PII]-uridylyl-L-tyrosine + diphosphate</text>
        <dbReference type="Rhea" id="RHEA:13673"/>
        <dbReference type="Rhea" id="RHEA-COMP:12147"/>
        <dbReference type="Rhea" id="RHEA-COMP:12148"/>
        <dbReference type="ChEBI" id="CHEBI:33019"/>
        <dbReference type="ChEBI" id="CHEBI:46398"/>
        <dbReference type="ChEBI" id="CHEBI:46858"/>
        <dbReference type="ChEBI" id="CHEBI:90602"/>
        <dbReference type="EC" id="2.7.7.59"/>
    </reaction>
</comment>
<dbReference type="Gene3D" id="3.30.460.10">
    <property type="entry name" value="Beta Polymerase, domain 2"/>
    <property type="match status" value="1"/>
</dbReference>
<keyword evidence="11" id="KW-1185">Reference proteome</keyword>
<dbReference type="InterPro" id="IPR013546">
    <property type="entry name" value="PII_UdlTrfase/GS_AdlTrfase"/>
</dbReference>
<dbReference type="EC" id="3.1.4.-" evidence="7"/>
<sequence length="937" mass="104488">MIPRFKPARIEHVVDGHRLRAQLSAVALSEGENARASVKNLLHHALFRGRMIAKERLEAGEDGLAVARLLAQVADEVVSALYDYTTVHLFRARNPTEGERFTVMAVGGYGRGELAPSSDLDLLFLRAYKPTAFSESVTEYMLYMLWDMGLKVGHASRNVDESLKLAREDHTIQTALLEARRIAGDQSLAEELLVRFRKEVAQKDHAGFIAAKLKERDERHQRVGASRYMVEPNIKEGKGGLRDLHTLFWMARHRYGFEKPEDYVTNGVFTEEERFIFRRALRFLWTARCHLHFLTARGEERLTFDVQPEMAKRMGYHSRANQTDVERFMKRYFLVAKEVGMLTRVLCARLEADHAKNAPRGLQRFLPPSRKQVGPDTPGFVIEGGRLNIESAKVLDTPSNVVRLFEIAERRDLDVHPNALGEAARRTRRMTPQWRKDEGARASFLKVATSERHPGAALRLMNEAGVLGKFVPEFGRIVAQMQFNMYHHYTVDEHTLQAIDAMSEIEHGRHKDQHPLATEIFSKIINRRALYLAMLLHDTGKGDGDQQIEGAKSARAACTRLGLPKEEVELVAWLVGNHLVMSDVAQKRDISDPRTIATFAETVGTVERLRLLLVLTVSDIRAVGPTIWNDWKGQLLRDLYRLTEAALHGGRSDEEGVRAHLAEIAGNAKEQLLGDIGEDESVLAPWLGALEDGYWINHDAEARVWHTCEVLAARNAKAIPHVATRFRETQGVTEVLVYAADRPGLFASLSAAVSASGADIADARVHTTKDGAAFDVFSIQTTDHKPFGLRDPALLVSLTERLHRAALSDHPLPDAKPAPRRFAAFSIEPWVRLDNELTPCSTVLEASGRDRVGLLAELAHVFAEAKVSIVSAHIDTLGERASDVFYVQEEGGGQVSNPQRIATLRNKLEAVLRAAEPAAPADPAKKALAVARASTAR</sequence>
<dbReference type="InterPro" id="IPR010043">
    <property type="entry name" value="UTase/UR"/>
</dbReference>
<dbReference type="SUPFAM" id="SSF81593">
    <property type="entry name" value="Nucleotidyltransferase substrate binding subunit/domain"/>
    <property type="match status" value="1"/>
</dbReference>
<dbReference type="Gene3D" id="1.10.3090.10">
    <property type="entry name" value="cca-adding enzyme, domain 2"/>
    <property type="match status" value="1"/>
</dbReference>
<evidence type="ECO:0000256" key="2">
    <source>
        <dbReference type="ARBA" id="ARBA00022695"/>
    </source>
</evidence>
<keyword evidence="3" id="KW-0677">Repeat</keyword>
<comment type="activity regulation">
    <text evidence="7">Uridylyltransferase (UTase) activity is inhibited by glutamine, while glutamine activates uridylyl-removing (UR) activity.</text>
</comment>
<evidence type="ECO:0000256" key="4">
    <source>
        <dbReference type="ARBA" id="ARBA00022801"/>
    </source>
</evidence>
<dbReference type="InterPro" id="IPR003607">
    <property type="entry name" value="HD/PDEase_dom"/>
</dbReference>
<dbReference type="AlphaFoldDB" id="A0A6I6MX42"/>
<dbReference type="InterPro" id="IPR002912">
    <property type="entry name" value="ACT_dom"/>
</dbReference>
<dbReference type="Pfam" id="PF01842">
    <property type="entry name" value="ACT"/>
    <property type="match status" value="1"/>
</dbReference>
<keyword evidence="2 7" id="KW-0548">Nucleotidyltransferase</keyword>
<feature type="domain" description="HD" evidence="9">
    <location>
        <begin position="491"/>
        <end position="612"/>
    </location>
</feature>
<dbReference type="GO" id="GO:0008773">
    <property type="term" value="F:[protein-PII] uridylyltransferase activity"/>
    <property type="evidence" value="ECO:0007669"/>
    <property type="project" value="UniProtKB-UniRule"/>
</dbReference>
<dbReference type="KEGG" id="tsv:DSM104635_03829"/>
<evidence type="ECO:0000313" key="11">
    <source>
        <dbReference type="Proteomes" id="UP000431269"/>
    </source>
</evidence>
<dbReference type="SMART" id="SM00471">
    <property type="entry name" value="HDc"/>
    <property type="match status" value="1"/>
</dbReference>
<comment type="function">
    <text evidence="7">Modifies, by uridylylation and deuridylylation, the PII regulatory proteins (GlnB and homologs), in response to the nitrogen status of the cell that GlnD senses through the glutamine level. Under low glutamine levels, catalyzes the conversion of the PII proteins and UTP to PII-UMP and PPi, while under higher glutamine levels, GlnD hydrolyzes PII-UMP to PII and UMP (deuridylylation). Thus, controls uridylylation state and activity of the PII proteins, and plays an important role in the regulation of nitrogen metabolism.</text>
</comment>
<dbReference type="GO" id="GO:0006808">
    <property type="term" value="P:regulation of nitrogen utilization"/>
    <property type="evidence" value="ECO:0007669"/>
    <property type="project" value="UniProtKB-UniRule"/>
</dbReference>
<comment type="cofactor">
    <cofactor evidence="7">
        <name>Mg(2+)</name>
        <dbReference type="ChEBI" id="CHEBI:18420"/>
    </cofactor>
</comment>
<dbReference type="PROSITE" id="PS51671">
    <property type="entry name" value="ACT"/>
    <property type="match status" value="2"/>
</dbReference>
<comment type="similarity">
    <text evidence="7">Belongs to the GlnD family.</text>
</comment>
<feature type="domain" description="ACT" evidence="8">
    <location>
        <begin position="843"/>
        <end position="923"/>
    </location>
</feature>
<dbReference type="PIRSF" id="PIRSF006288">
    <property type="entry name" value="PII_uridyltransf"/>
    <property type="match status" value="1"/>
</dbReference>
<comment type="catalytic activity">
    <reaction evidence="7">
        <text>[protein-PII]-uridylyl-L-tyrosine + H2O = [protein-PII]-L-tyrosine + UMP + H(+)</text>
        <dbReference type="Rhea" id="RHEA:48600"/>
        <dbReference type="Rhea" id="RHEA-COMP:12147"/>
        <dbReference type="Rhea" id="RHEA-COMP:12148"/>
        <dbReference type="ChEBI" id="CHEBI:15377"/>
        <dbReference type="ChEBI" id="CHEBI:15378"/>
        <dbReference type="ChEBI" id="CHEBI:46858"/>
        <dbReference type="ChEBI" id="CHEBI:57865"/>
        <dbReference type="ChEBI" id="CHEBI:90602"/>
    </reaction>
</comment>
<protein>
    <recommendedName>
        <fullName evidence="7">Bifunctional uridylyltransferase/uridylyl-removing enzyme</fullName>
        <shortName evidence="7">UTase/UR</shortName>
    </recommendedName>
    <alternativeName>
        <fullName evidence="7">Bifunctional [protein-PII] modification enzyme</fullName>
    </alternativeName>
    <alternativeName>
        <fullName evidence="7">Bifunctional nitrogen sensor protein</fullName>
    </alternativeName>
    <domain>
        <recommendedName>
            <fullName evidence="7">[Protein-PII] uridylyltransferase</fullName>
            <shortName evidence="7">PII uridylyltransferase</shortName>
            <shortName evidence="7">UTase</shortName>
            <ecNumber evidence="7">2.7.7.59</ecNumber>
        </recommendedName>
    </domain>
    <domain>
        <recommendedName>
            <fullName evidence="7">[Protein-PII]-UMP uridylyl-removing enzyme</fullName>
            <shortName evidence="7">UR</shortName>
            <ecNumber evidence="7">3.1.4.-</ecNumber>
        </recommendedName>
    </domain>
</protein>
<dbReference type="SUPFAM" id="SSF81301">
    <property type="entry name" value="Nucleotidyltransferase"/>
    <property type="match status" value="1"/>
</dbReference>
<evidence type="ECO:0000256" key="7">
    <source>
        <dbReference type="HAMAP-Rule" id="MF_00277"/>
    </source>
</evidence>
<keyword evidence="5 7" id="KW-0460">Magnesium</keyword>
<dbReference type="CDD" id="cd04899">
    <property type="entry name" value="ACT_ACR-UUR-like_2"/>
    <property type="match status" value="1"/>
</dbReference>
<dbReference type="PROSITE" id="PS51831">
    <property type="entry name" value="HD"/>
    <property type="match status" value="1"/>
</dbReference>
<dbReference type="NCBIfam" id="TIGR01693">
    <property type="entry name" value="UTase_glnD"/>
    <property type="match status" value="1"/>
</dbReference>
<evidence type="ECO:0000259" key="9">
    <source>
        <dbReference type="PROSITE" id="PS51831"/>
    </source>
</evidence>
<evidence type="ECO:0000256" key="3">
    <source>
        <dbReference type="ARBA" id="ARBA00022737"/>
    </source>
</evidence>
<dbReference type="PANTHER" id="PTHR47320">
    <property type="entry name" value="BIFUNCTIONAL URIDYLYLTRANSFERASE/URIDYLYL-REMOVING ENZYME"/>
    <property type="match status" value="1"/>
</dbReference>
<evidence type="ECO:0000256" key="5">
    <source>
        <dbReference type="ARBA" id="ARBA00022842"/>
    </source>
</evidence>
<dbReference type="Gene3D" id="3.30.70.260">
    <property type="match status" value="1"/>
</dbReference>
<name>A0A6I6MX42_9CAUL</name>
<evidence type="ECO:0000256" key="1">
    <source>
        <dbReference type="ARBA" id="ARBA00022679"/>
    </source>
</evidence>
<dbReference type="CDD" id="cd04900">
    <property type="entry name" value="ACT_UUR-like_1"/>
    <property type="match status" value="1"/>
</dbReference>
<dbReference type="PANTHER" id="PTHR47320:SF1">
    <property type="entry name" value="BIFUNCTIONAL URIDYLYLTRANSFERASE_URIDYLYL-REMOVING ENZYME"/>
    <property type="match status" value="1"/>
</dbReference>
<dbReference type="EC" id="2.7.7.59" evidence="7"/>
<dbReference type="Pfam" id="PF08335">
    <property type="entry name" value="GlnD_UR_UTase"/>
    <property type="match status" value="1"/>
</dbReference>
<dbReference type="InterPro" id="IPR006674">
    <property type="entry name" value="HD_domain"/>
</dbReference>
<evidence type="ECO:0000259" key="8">
    <source>
        <dbReference type="PROSITE" id="PS51671"/>
    </source>
</evidence>
<organism evidence="10 11">
    <name type="scientific">Terricaulis silvestris</name>
    <dbReference type="NCBI Taxonomy" id="2686094"/>
    <lineage>
        <taxon>Bacteria</taxon>
        <taxon>Pseudomonadati</taxon>
        <taxon>Pseudomonadota</taxon>
        <taxon>Alphaproteobacteria</taxon>
        <taxon>Caulobacterales</taxon>
        <taxon>Caulobacteraceae</taxon>
        <taxon>Terricaulis</taxon>
    </lineage>
</organism>
<dbReference type="InterPro" id="IPR043519">
    <property type="entry name" value="NT_sf"/>
</dbReference>
<dbReference type="HAMAP" id="MF_00277">
    <property type="entry name" value="PII_uridylyl_transf"/>
    <property type="match status" value="1"/>
</dbReference>
<gene>
    <name evidence="7" type="primary">glnD</name>
    <name evidence="10" type="ORF">DSM104635_03829</name>
</gene>
<comment type="caution">
    <text evidence="7">Lacks conserved residue(s) required for the propagation of feature annotation.</text>
</comment>
<evidence type="ECO:0000256" key="6">
    <source>
        <dbReference type="ARBA" id="ARBA00023268"/>
    </source>
</evidence>
<evidence type="ECO:0000313" key="10">
    <source>
        <dbReference type="EMBL" id="QGZ96964.1"/>
    </source>
</evidence>
<feature type="region of interest" description="Uridylyltransferase" evidence="7">
    <location>
        <begin position="1"/>
        <end position="375"/>
    </location>
</feature>
<accession>A0A6I6MX42</accession>
<keyword evidence="6 7" id="KW-0511">Multifunctional enzyme</keyword>
<dbReference type="Pfam" id="PF01966">
    <property type="entry name" value="HD"/>
    <property type="match status" value="1"/>
</dbReference>
<comment type="domain">
    <text evidence="7">Has four distinct domains: an N-terminal nucleotidyltransferase (NT) domain responsible for UTase activity, a central HD domain that encodes UR activity, and two C-terminal ACT domains that seem to have a role in glutamine sensing.</text>
</comment>
<proteinExistence type="inferred from homology"/>
<dbReference type="Proteomes" id="UP000431269">
    <property type="component" value="Chromosome"/>
</dbReference>
<dbReference type="GO" id="GO:0008081">
    <property type="term" value="F:phosphoric diester hydrolase activity"/>
    <property type="evidence" value="ECO:0007669"/>
    <property type="project" value="UniProtKB-UniRule"/>
</dbReference>
<dbReference type="RefSeq" id="WP_158767766.1">
    <property type="nucleotide sequence ID" value="NZ_CP047045.1"/>
</dbReference>
<keyword evidence="4 7" id="KW-0378">Hydrolase</keyword>
<dbReference type="EMBL" id="CP047045">
    <property type="protein sequence ID" value="QGZ96964.1"/>
    <property type="molecule type" value="Genomic_DNA"/>
</dbReference>
<feature type="domain" description="ACT" evidence="8">
    <location>
        <begin position="734"/>
        <end position="817"/>
    </location>
</feature>
<keyword evidence="1 7" id="KW-0808">Transferase</keyword>
<dbReference type="SUPFAM" id="SSF81891">
    <property type="entry name" value="Poly A polymerase C-terminal region-like"/>
    <property type="match status" value="1"/>
</dbReference>
<dbReference type="CDD" id="cd05401">
    <property type="entry name" value="NT_GlnE_GlnD_like"/>
    <property type="match status" value="1"/>
</dbReference>
<dbReference type="SUPFAM" id="SSF55021">
    <property type="entry name" value="ACT-like"/>
    <property type="match status" value="2"/>
</dbReference>